<dbReference type="OrthoDB" id="4350434at2"/>
<name>A0A9W6PKW0_9ACTN</name>
<reference evidence="1" key="1">
    <citation type="submission" date="2023-02" db="EMBL/GenBank/DDBJ databases">
        <title>Kitasatospora phosalacinea NBRC 14362.</title>
        <authorList>
            <person name="Ichikawa N."/>
            <person name="Sato H."/>
            <person name="Tonouchi N."/>
        </authorList>
    </citation>
    <scope>NUCLEOTIDE SEQUENCE</scope>
    <source>
        <strain evidence="1">NBRC 14362</strain>
    </source>
</reference>
<organism evidence="1 2">
    <name type="scientific">Kitasatospora phosalacinea</name>
    <dbReference type="NCBI Taxonomy" id="2065"/>
    <lineage>
        <taxon>Bacteria</taxon>
        <taxon>Bacillati</taxon>
        <taxon>Actinomycetota</taxon>
        <taxon>Actinomycetes</taxon>
        <taxon>Kitasatosporales</taxon>
        <taxon>Streptomycetaceae</taxon>
        <taxon>Kitasatospora</taxon>
    </lineage>
</organism>
<accession>A0A9W6PKW0</accession>
<dbReference type="AlphaFoldDB" id="A0A9W6PKW0"/>
<dbReference type="EMBL" id="BSRX01000030">
    <property type="protein sequence ID" value="GLW56716.1"/>
    <property type="molecule type" value="Genomic_DNA"/>
</dbReference>
<proteinExistence type="predicted"/>
<evidence type="ECO:0000313" key="1">
    <source>
        <dbReference type="EMBL" id="GLW56716.1"/>
    </source>
</evidence>
<protein>
    <submittedName>
        <fullName evidence="1">Uncharacterized protein</fullName>
    </submittedName>
</protein>
<evidence type="ECO:0000313" key="2">
    <source>
        <dbReference type="Proteomes" id="UP001165143"/>
    </source>
</evidence>
<dbReference type="RefSeq" id="WP_033251167.1">
    <property type="nucleotide sequence ID" value="NZ_BSRX01000030.1"/>
</dbReference>
<gene>
    <name evidence="1" type="ORF">Kpho01_47270</name>
</gene>
<sequence>MNDHDDPSDEALDALLHTTAADLLRHVRATTDSNALLTALMAHEEAASTGPDASTLIAVRTLTRNFARIRELAQAYADTAFPFDDSVDHTRLLAFVEAGELALRLARALRRYTDEPPRPRGDRCTVSATDVWTVVEVPRHPSASDEVRALLDRARTRELEHLLGLARKIAPNLALVRRFLPFPHVGHELYAAIVHGVDFTAAISITRTLPGHSWFTLRALARRQVDARGVDLSFLAAGDVPVLADVVWSDETRWSPEAEPLVRALSEELRPSVYRIRGGSEREDADTCR</sequence>
<comment type="caution">
    <text evidence="1">The sequence shown here is derived from an EMBL/GenBank/DDBJ whole genome shotgun (WGS) entry which is preliminary data.</text>
</comment>
<dbReference type="Proteomes" id="UP001165143">
    <property type="component" value="Unassembled WGS sequence"/>
</dbReference>